<gene>
    <name evidence="7" type="ORF">GBAR_LOCUS1340</name>
</gene>
<reference evidence="7" key="1">
    <citation type="submission" date="2023-03" db="EMBL/GenBank/DDBJ databases">
        <authorList>
            <person name="Steffen K."/>
            <person name="Cardenas P."/>
        </authorList>
    </citation>
    <scope>NUCLEOTIDE SEQUENCE</scope>
</reference>
<evidence type="ECO:0000256" key="2">
    <source>
        <dbReference type="ARBA" id="ARBA00022692"/>
    </source>
</evidence>
<proteinExistence type="predicted"/>
<keyword evidence="4 5" id="KW-0472">Membrane</keyword>
<feature type="transmembrane region" description="Helical" evidence="5">
    <location>
        <begin position="124"/>
        <end position="143"/>
    </location>
</feature>
<keyword evidence="2 5" id="KW-0812">Transmembrane</keyword>
<feature type="transmembrane region" description="Helical" evidence="5">
    <location>
        <begin position="93"/>
        <end position="118"/>
    </location>
</feature>
<dbReference type="Pfam" id="PF12698">
    <property type="entry name" value="ABC2_membrane_3"/>
    <property type="match status" value="1"/>
</dbReference>
<protein>
    <submittedName>
        <fullName evidence="7">ABC transporter A family member 1</fullName>
    </submittedName>
</protein>
<dbReference type="GO" id="GO:0140359">
    <property type="term" value="F:ABC-type transporter activity"/>
    <property type="evidence" value="ECO:0007669"/>
    <property type="project" value="InterPro"/>
</dbReference>
<evidence type="ECO:0000256" key="5">
    <source>
        <dbReference type="SAM" id="Phobius"/>
    </source>
</evidence>
<evidence type="ECO:0000313" key="8">
    <source>
        <dbReference type="Proteomes" id="UP001174909"/>
    </source>
</evidence>
<evidence type="ECO:0000256" key="3">
    <source>
        <dbReference type="ARBA" id="ARBA00022989"/>
    </source>
</evidence>
<dbReference type="AlphaFoldDB" id="A0AA35QVI5"/>
<feature type="domain" description="ABC-2 type transporter transmembrane" evidence="6">
    <location>
        <begin position="5"/>
        <end position="143"/>
    </location>
</feature>
<comment type="caution">
    <text evidence="7">The sequence shown here is derived from an EMBL/GenBank/DDBJ whole genome shotgun (WGS) entry which is preliminary data.</text>
</comment>
<evidence type="ECO:0000256" key="4">
    <source>
        <dbReference type="ARBA" id="ARBA00023136"/>
    </source>
</evidence>
<accession>A0AA35QVI5</accession>
<evidence type="ECO:0000313" key="7">
    <source>
        <dbReference type="EMBL" id="CAI7993847.1"/>
    </source>
</evidence>
<sequence>MSAAALNAFHNIWLRKMPGNSDLTLVVNNHPLPRNAEAQVLATTQNFNGYSIGSLVVFGYSFLLASFVLFLVNEKETKAKHLQFVSGVDVTSYWLATFAWDLLNALVPVVISFVLFAAFQVDGYTGQALGGILLLLVCYVIIITDEIIR</sequence>
<dbReference type="EMBL" id="CASHTH010000199">
    <property type="protein sequence ID" value="CAI7993847.1"/>
    <property type="molecule type" value="Genomic_DNA"/>
</dbReference>
<dbReference type="Proteomes" id="UP001174909">
    <property type="component" value="Unassembled WGS sequence"/>
</dbReference>
<evidence type="ECO:0000256" key="1">
    <source>
        <dbReference type="ARBA" id="ARBA00004141"/>
    </source>
</evidence>
<comment type="subcellular location">
    <subcellularLocation>
        <location evidence="1">Membrane</location>
        <topology evidence="1">Multi-pass membrane protein</topology>
    </subcellularLocation>
</comment>
<dbReference type="GO" id="GO:0016020">
    <property type="term" value="C:membrane"/>
    <property type="evidence" value="ECO:0007669"/>
    <property type="project" value="UniProtKB-SubCell"/>
</dbReference>
<name>A0AA35QVI5_GEOBA</name>
<organism evidence="7 8">
    <name type="scientific">Geodia barretti</name>
    <name type="common">Barrett's horny sponge</name>
    <dbReference type="NCBI Taxonomy" id="519541"/>
    <lineage>
        <taxon>Eukaryota</taxon>
        <taxon>Metazoa</taxon>
        <taxon>Porifera</taxon>
        <taxon>Demospongiae</taxon>
        <taxon>Heteroscleromorpha</taxon>
        <taxon>Tetractinellida</taxon>
        <taxon>Astrophorina</taxon>
        <taxon>Geodiidae</taxon>
        <taxon>Geodia</taxon>
    </lineage>
</organism>
<keyword evidence="3 5" id="KW-1133">Transmembrane helix</keyword>
<dbReference type="InterPro" id="IPR013525">
    <property type="entry name" value="ABC2_TM"/>
</dbReference>
<keyword evidence="8" id="KW-1185">Reference proteome</keyword>
<evidence type="ECO:0000259" key="6">
    <source>
        <dbReference type="Pfam" id="PF12698"/>
    </source>
</evidence>
<feature type="transmembrane region" description="Helical" evidence="5">
    <location>
        <begin position="50"/>
        <end position="72"/>
    </location>
</feature>